<feature type="transmembrane region" description="Helical" evidence="4">
    <location>
        <begin position="319"/>
        <end position="337"/>
    </location>
</feature>
<dbReference type="PANTHER" id="PTHR44688:SF16">
    <property type="entry name" value="DNA-BINDING TRANSCRIPTIONAL ACTIVATOR DEVR_DOSR"/>
    <property type="match status" value="1"/>
</dbReference>
<dbReference type="Gene3D" id="1.10.10.10">
    <property type="entry name" value="Winged helix-like DNA-binding domain superfamily/Winged helix DNA-binding domain"/>
    <property type="match status" value="1"/>
</dbReference>
<keyword evidence="3" id="KW-0804">Transcription</keyword>
<keyword evidence="4" id="KW-0472">Membrane</keyword>
<keyword evidence="7" id="KW-1185">Reference proteome</keyword>
<dbReference type="SMART" id="SM00421">
    <property type="entry name" value="HTH_LUXR"/>
    <property type="match status" value="1"/>
</dbReference>
<name>A0ABR7BUT5_9ACTN</name>
<feature type="transmembrane region" description="Helical" evidence="4">
    <location>
        <begin position="79"/>
        <end position="100"/>
    </location>
</feature>
<dbReference type="Pfam" id="PF00196">
    <property type="entry name" value="GerE"/>
    <property type="match status" value="1"/>
</dbReference>
<sequence length="460" mass="48854">MQLRAFAGSGPSLPFFDLSETALIVATLASCGVWLVAVVRSKAGGRFLPSPSAARLSAILLLAGLPLVYGGGFGSQAGGFLFLAGCASAGVGSGMLLLLWGRVYGTLPPKTALLNGTLSSFAVMVAWALTPLVPTYGLRAACWVLLAAGAVALLMRELRLTADPRSSASSDAAGTLELYAVAEPGETPLREAFDFLWKPIAAMAISSFVLGACSSLEFDGDPSLLLCQIAGHVALTIVIVVLLRRQKGLMDVTLVYQALMPATAIVLLSSMGTLPQASLFSSVVLNLCFSVFDVLAWACLSIAVFVFRAPDDFVYGSKSLVCTLLLLAGMMTGRFLPAGALEVVLFLIVSLYVFVLVVALSLETRKRRDAPLEKVAIAPELAQRCRVLCDGGKLSERESEVFSYLVIGRSSTYIANKLYLSPNTVKSHIQRIYAKLNVGTKEEMIDLVFGSDELCGVFER</sequence>
<evidence type="ECO:0000259" key="5">
    <source>
        <dbReference type="PROSITE" id="PS50043"/>
    </source>
</evidence>
<feature type="transmembrane region" description="Helical" evidence="4">
    <location>
        <begin position="283"/>
        <end position="307"/>
    </location>
</feature>
<dbReference type="CDD" id="cd06170">
    <property type="entry name" value="LuxR_C_like"/>
    <property type="match status" value="1"/>
</dbReference>
<evidence type="ECO:0000256" key="2">
    <source>
        <dbReference type="ARBA" id="ARBA00023125"/>
    </source>
</evidence>
<dbReference type="SUPFAM" id="SSF46894">
    <property type="entry name" value="C-terminal effector domain of the bipartite response regulators"/>
    <property type="match status" value="1"/>
</dbReference>
<reference evidence="6 7" key="1">
    <citation type="submission" date="2020-08" db="EMBL/GenBank/DDBJ databases">
        <title>Genome public.</title>
        <authorList>
            <person name="Liu C."/>
            <person name="Sun Q."/>
        </authorList>
    </citation>
    <scope>NUCLEOTIDE SEQUENCE [LARGE SCALE GENOMIC DNA]</scope>
    <source>
        <strain evidence="6 7">NSJ-70</strain>
    </source>
</reference>
<accession>A0ABR7BUT5</accession>
<evidence type="ECO:0000313" key="6">
    <source>
        <dbReference type="EMBL" id="MBC5585371.1"/>
    </source>
</evidence>
<feature type="transmembrane region" description="Helical" evidence="4">
    <location>
        <begin position="223"/>
        <end position="242"/>
    </location>
</feature>
<protein>
    <submittedName>
        <fullName evidence="6">Helix-turn-helix transcriptional regulator</fullName>
    </submittedName>
</protein>
<gene>
    <name evidence="6" type="ORF">H8S61_14370</name>
</gene>
<organism evidence="6 7">
    <name type="scientific">Eggerthella hominis</name>
    <dbReference type="NCBI Taxonomy" id="2763043"/>
    <lineage>
        <taxon>Bacteria</taxon>
        <taxon>Bacillati</taxon>
        <taxon>Actinomycetota</taxon>
        <taxon>Coriobacteriia</taxon>
        <taxon>Eggerthellales</taxon>
        <taxon>Eggerthellaceae</taxon>
        <taxon>Eggerthella</taxon>
    </lineage>
</organism>
<comment type="caution">
    <text evidence="6">The sequence shown here is derived from an EMBL/GenBank/DDBJ whole genome shotgun (WGS) entry which is preliminary data.</text>
</comment>
<dbReference type="PROSITE" id="PS50043">
    <property type="entry name" value="HTH_LUXR_2"/>
    <property type="match status" value="1"/>
</dbReference>
<dbReference type="PROSITE" id="PS51257">
    <property type="entry name" value="PROKAR_LIPOPROTEIN"/>
    <property type="match status" value="1"/>
</dbReference>
<feature type="transmembrane region" description="Helical" evidence="4">
    <location>
        <begin position="195"/>
        <end position="217"/>
    </location>
</feature>
<dbReference type="InterPro" id="IPR036388">
    <property type="entry name" value="WH-like_DNA-bd_sf"/>
</dbReference>
<evidence type="ECO:0000313" key="7">
    <source>
        <dbReference type="Proteomes" id="UP000622448"/>
    </source>
</evidence>
<feature type="transmembrane region" description="Helical" evidence="4">
    <location>
        <begin position="112"/>
        <end position="130"/>
    </location>
</feature>
<feature type="transmembrane region" description="Helical" evidence="4">
    <location>
        <begin position="22"/>
        <end position="41"/>
    </location>
</feature>
<dbReference type="EMBL" id="JACOOA010000007">
    <property type="protein sequence ID" value="MBC5585371.1"/>
    <property type="molecule type" value="Genomic_DNA"/>
</dbReference>
<evidence type="ECO:0000256" key="3">
    <source>
        <dbReference type="ARBA" id="ARBA00023163"/>
    </source>
</evidence>
<feature type="transmembrane region" description="Helical" evidence="4">
    <location>
        <begin position="136"/>
        <end position="155"/>
    </location>
</feature>
<keyword evidence="4" id="KW-1133">Transmembrane helix</keyword>
<dbReference type="InterPro" id="IPR000792">
    <property type="entry name" value="Tscrpt_reg_LuxR_C"/>
</dbReference>
<feature type="transmembrane region" description="Helical" evidence="4">
    <location>
        <begin position="254"/>
        <end position="271"/>
    </location>
</feature>
<dbReference type="RefSeq" id="WP_186939451.1">
    <property type="nucleotide sequence ID" value="NZ_JACOOA010000007.1"/>
</dbReference>
<dbReference type="PROSITE" id="PS00622">
    <property type="entry name" value="HTH_LUXR_1"/>
    <property type="match status" value="1"/>
</dbReference>
<dbReference type="PANTHER" id="PTHR44688">
    <property type="entry name" value="DNA-BINDING TRANSCRIPTIONAL ACTIVATOR DEVR_DOSR"/>
    <property type="match status" value="1"/>
</dbReference>
<feature type="transmembrane region" description="Helical" evidence="4">
    <location>
        <begin position="53"/>
        <end position="73"/>
    </location>
</feature>
<proteinExistence type="predicted"/>
<evidence type="ECO:0000256" key="4">
    <source>
        <dbReference type="SAM" id="Phobius"/>
    </source>
</evidence>
<keyword evidence="2" id="KW-0238">DNA-binding</keyword>
<dbReference type="InterPro" id="IPR016032">
    <property type="entry name" value="Sig_transdc_resp-reg_C-effctor"/>
</dbReference>
<evidence type="ECO:0000256" key="1">
    <source>
        <dbReference type="ARBA" id="ARBA00023015"/>
    </source>
</evidence>
<keyword evidence="4" id="KW-0812">Transmembrane</keyword>
<dbReference type="PRINTS" id="PR00038">
    <property type="entry name" value="HTHLUXR"/>
</dbReference>
<keyword evidence="1" id="KW-0805">Transcription regulation</keyword>
<dbReference type="Proteomes" id="UP000622448">
    <property type="component" value="Unassembled WGS sequence"/>
</dbReference>
<feature type="domain" description="HTH luxR-type" evidence="5">
    <location>
        <begin position="387"/>
        <end position="452"/>
    </location>
</feature>
<feature type="transmembrane region" description="Helical" evidence="4">
    <location>
        <begin position="343"/>
        <end position="362"/>
    </location>
</feature>